<organism evidence="11 12">
    <name type="scientific">SAR86 cluster bacterium SAR86A</name>
    <dbReference type="NCBI Taxonomy" id="1123866"/>
    <lineage>
        <taxon>Bacteria</taxon>
        <taxon>Pseudomonadati</taxon>
        <taxon>Pseudomonadota</taxon>
        <taxon>Gammaproteobacteria</taxon>
        <taxon>SAR86 cluster</taxon>
    </lineage>
</organism>
<dbReference type="Gene3D" id="3.40.190.80">
    <property type="match status" value="1"/>
</dbReference>
<dbReference type="PANTHER" id="PTHR43028:SF5">
    <property type="entry name" value="3'(2'),5'-BISPHOSPHATE NUCLEOTIDASE 1"/>
    <property type="match status" value="1"/>
</dbReference>
<evidence type="ECO:0000313" key="12">
    <source>
        <dbReference type="Proteomes" id="UP000010305"/>
    </source>
</evidence>
<feature type="binding site" evidence="10">
    <location>
        <position position="94"/>
    </location>
    <ligand>
        <name>Mg(2+)</name>
        <dbReference type="ChEBI" id="CHEBI:18420"/>
        <label>1</label>
        <note>catalytic</note>
    </ligand>
</feature>
<dbReference type="EMBL" id="JH611157">
    <property type="protein sequence ID" value="EJP71255.1"/>
    <property type="molecule type" value="Genomic_DNA"/>
</dbReference>
<comment type="subcellular location">
    <subcellularLocation>
        <location evidence="9">Cell inner membrane</location>
        <topology evidence="9">Peripheral membrane protein</topology>
        <orientation evidence="9">Cytoplasmic side</orientation>
    </subcellularLocation>
</comment>
<dbReference type="EC" id="3.1.3.7" evidence="9"/>
<dbReference type="GO" id="GO:0005886">
    <property type="term" value="C:plasma membrane"/>
    <property type="evidence" value="ECO:0007669"/>
    <property type="project" value="UniProtKB-SubCell"/>
</dbReference>
<keyword evidence="4 9" id="KW-0997">Cell inner membrane</keyword>
<dbReference type="InterPro" id="IPR006240">
    <property type="entry name" value="CysQ"/>
</dbReference>
<keyword evidence="8 9" id="KW-0472">Membrane</keyword>
<keyword evidence="7 9" id="KW-0460">Magnesium</keyword>
<dbReference type="SUPFAM" id="SSF56655">
    <property type="entry name" value="Carbohydrate phosphatase"/>
    <property type="match status" value="1"/>
</dbReference>
<feature type="binding site" evidence="9">
    <location>
        <position position="94"/>
    </location>
    <ligand>
        <name>Mg(2+)</name>
        <dbReference type="ChEBI" id="CHEBI:18420"/>
        <label>1</label>
    </ligand>
</feature>
<evidence type="ECO:0000256" key="6">
    <source>
        <dbReference type="ARBA" id="ARBA00022801"/>
    </source>
</evidence>
<feature type="binding site" evidence="9">
    <location>
        <position position="96"/>
    </location>
    <ligand>
        <name>Mg(2+)</name>
        <dbReference type="ChEBI" id="CHEBI:18420"/>
        <label>1</label>
    </ligand>
</feature>
<evidence type="ECO:0000256" key="7">
    <source>
        <dbReference type="ARBA" id="ARBA00022842"/>
    </source>
</evidence>
<feature type="binding site" evidence="10">
    <location>
        <position position="97"/>
    </location>
    <ligand>
        <name>Mg(2+)</name>
        <dbReference type="ChEBI" id="CHEBI:18420"/>
        <label>1</label>
        <note>catalytic</note>
    </ligand>
</feature>
<evidence type="ECO:0000256" key="9">
    <source>
        <dbReference type="HAMAP-Rule" id="MF_02095"/>
    </source>
</evidence>
<feature type="binding site" evidence="10">
    <location>
        <position position="96"/>
    </location>
    <ligand>
        <name>Mg(2+)</name>
        <dbReference type="ChEBI" id="CHEBI:18420"/>
        <label>1</label>
        <note>catalytic</note>
    </ligand>
</feature>
<dbReference type="HOGENOM" id="CLU_044118_3_0_6"/>
<evidence type="ECO:0000256" key="4">
    <source>
        <dbReference type="ARBA" id="ARBA00022519"/>
    </source>
</evidence>
<evidence type="ECO:0000256" key="1">
    <source>
        <dbReference type="ARBA" id="ARBA00001625"/>
    </source>
</evidence>
<dbReference type="STRING" id="1123866.NT01SARS_1062"/>
<feature type="binding site" evidence="9">
    <location>
        <position position="212"/>
    </location>
    <ligand>
        <name>Mg(2+)</name>
        <dbReference type="ChEBI" id="CHEBI:18420"/>
        <label>2</label>
    </ligand>
</feature>
<dbReference type="GO" id="GO:0046854">
    <property type="term" value="P:phosphatidylinositol phosphate biosynthetic process"/>
    <property type="evidence" value="ECO:0007669"/>
    <property type="project" value="InterPro"/>
</dbReference>
<dbReference type="GO" id="GO:0000103">
    <property type="term" value="P:sulfate assimilation"/>
    <property type="evidence" value="ECO:0007669"/>
    <property type="project" value="TreeGrafter"/>
</dbReference>
<dbReference type="Proteomes" id="UP000010305">
    <property type="component" value="Unassembled WGS sequence"/>
</dbReference>
<evidence type="ECO:0000256" key="3">
    <source>
        <dbReference type="ARBA" id="ARBA00022475"/>
    </source>
</evidence>
<dbReference type="InterPro" id="IPR050725">
    <property type="entry name" value="CysQ/Inositol_MonoPase"/>
</dbReference>
<gene>
    <name evidence="9" type="primary">cysQ</name>
    <name evidence="11" type="ORF">NT01SARS_1062</name>
</gene>
<feature type="binding site" evidence="9">
    <location>
        <position position="75"/>
    </location>
    <ligand>
        <name>Mg(2+)</name>
        <dbReference type="ChEBI" id="CHEBI:18420"/>
        <label>1</label>
    </ligand>
</feature>
<comment type="cofactor">
    <cofactor evidence="9 10">
        <name>Mg(2+)</name>
        <dbReference type="ChEBI" id="CHEBI:18420"/>
    </cofactor>
</comment>
<dbReference type="InterPro" id="IPR020583">
    <property type="entry name" value="Inositol_monoP_metal-BS"/>
</dbReference>
<feature type="binding site" evidence="9">
    <location>
        <position position="97"/>
    </location>
    <ligand>
        <name>Mg(2+)</name>
        <dbReference type="ChEBI" id="CHEBI:18420"/>
        <label>2</label>
    </ligand>
</feature>
<dbReference type="HAMAP" id="MF_02095">
    <property type="entry name" value="CysQ"/>
    <property type="match status" value="1"/>
</dbReference>
<feature type="binding site" evidence="9">
    <location>
        <position position="212"/>
    </location>
    <ligand>
        <name>substrate</name>
    </ligand>
</feature>
<feature type="binding site" evidence="9">
    <location>
        <position position="94"/>
    </location>
    <ligand>
        <name>Mg(2+)</name>
        <dbReference type="ChEBI" id="CHEBI:18420"/>
        <label>2</label>
    </ligand>
</feature>
<dbReference type="Gene3D" id="3.30.540.10">
    <property type="entry name" value="Fructose-1,6-Bisphosphatase, subunit A, domain 1"/>
    <property type="match status" value="1"/>
</dbReference>
<sequence>MNKMVSKNFFDNHLGALIECVNFASDEIMQIYNSDSFDQEEKSDGSPLTKADKKSNEIILNSLEKISKDISIISEETFSEDLIKSLDQTYWLVDPLDGTKEFINKTGEFTVNIAMINNKKVVFGIVGAPVTGKIWHGSIFEDVQSQNDSYDKLRIVMSKSHKSDKDTAFLNYIESQNIDYEIIEKGSSLKLCSLADNEADIYPRFGPTSEWDIAAAHAVLNQKGGSVIKIGDYEELAYAKEDSILNPFFIAFRNNSIKSDFLPVLGDFFKKLV</sequence>
<dbReference type="AlphaFoldDB" id="J4WP69"/>
<evidence type="ECO:0000256" key="2">
    <source>
        <dbReference type="ARBA" id="ARBA00005289"/>
    </source>
</evidence>
<feature type="binding site" evidence="10">
    <location>
        <position position="212"/>
    </location>
    <ligand>
        <name>Mg(2+)</name>
        <dbReference type="ChEBI" id="CHEBI:18420"/>
        <label>1</label>
        <note>catalytic</note>
    </ligand>
</feature>
<proteinExistence type="inferred from homology"/>
<keyword evidence="6 9" id="KW-0378">Hydrolase</keyword>
<accession>J4WP69</accession>
<dbReference type="GO" id="GO:0008441">
    <property type="term" value="F:3'(2'),5'-bisphosphate nucleotidase activity"/>
    <property type="evidence" value="ECO:0007669"/>
    <property type="project" value="UniProtKB-UniRule"/>
</dbReference>
<reference evidence="11 12" key="1">
    <citation type="journal article" date="2012" name="ISME J.">
        <title>Genomic insights to SAR86, an abundant and uncultivated marine bacterial lineage.</title>
        <authorList>
            <person name="Dupont C.L."/>
            <person name="Rusch D.B."/>
            <person name="Yooseph S."/>
            <person name="Lombardo M.J."/>
            <person name="Richter R.A."/>
            <person name="Valas R."/>
            <person name="Novotny M."/>
            <person name="Yee-Greenbaum J."/>
            <person name="Selengut J.D."/>
            <person name="Haft D.H."/>
            <person name="Halpern A.L."/>
            <person name="Lasken R.S."/>
            <person name="Nealson K."/>
            <person name="Friedman R."/>
            <person name="Venter J.C."/>
        </authorList>
    </citation>
    <scope>NUCLEOTIDE SEQUENCE [LARGE SCALE GENOMIC DNA]</scope>
</reference>
<comment type="similarity">
    <text evidence="2 9">Belongs to the inositol monophosphatase superfamily. CysQ family.</text>
</comment>
<keyword evidence="5 9" id="KW-0479">Metal-binding</keyword>
<keyword evidence="3 9" id="KW-1003">Cell membrane</keyword>
<dbReference type="PROSITE" id="PS00630">
    <property type="entry name" value="IMP_2"/>
    <property type="match status" value="1"/>
</dbReference>
<protein>
    <recommendedName>
        <fullName evidence="9">3'(2'),5'-bisphosphate nucleotidase CysQ</fullName>
        <ecNumber evidence="9">3.1.3.7</ecNumber>
    </recommendedName>
    <alternativeName>
        <fullName evidence="9">3'(2'),5-bisphosphonucleoside 3'(2')-phosphohydrolase</fullName>
    </alternativeName>
    <alternativeName>
        <fullName evidence="9">3'-phosphoadenosine 5'-phosphate phosphatase</fullName>
        <shortName evidence="9">PAP phosphatase</shortName>
    </alternativeName>
</protein>
<feature type="binding site" evidence="10">
    <location>
        <position position="75"/>
    </location>
    <ligand>
        <name>Mg(2+)</name>
        <dbReference type="ChEBI" id="CHEBI:18420"/>
        <label>1</label>
        <note>catalytic</note>
    </ligand>
</feature>
<dbReference type="PANTHER" id="PTHR43028">
    <property type="entry name" value="3'(2'),5'-BISPHOSPHATE NUCLEOTIDASE 1"/>
    <property type="match status" value="1"/>
</dbReference>
<dbReference type="CDD" id="cd01638">
    <property type="entry name" value="CysQ"/>
    <property type="match status" value="1"/>
</dbReference>
<dbReference type="InterPro" id="IPR020550">
    <property type="entry name" value="Inositol_monophosphatase_CS"/>
</dbReference>
<dbReference type="Pfam" id="PF00459">
    <property type="entry name" value="Inositol_P"/>
    <property type="match status" value="1"/>
</dbReference>
<comment type="catalytic activity">
    <reaction evidence="1 9">
        <text>adenosine 3',5'-bisphosphate + H2O = AMP + phosphate</text>
        <dbReference type="Rhea" id="RHEA:10040"/>
        <dbReference type="ChEBI" id="CHEBI:15377"/>
        <dbReference type="ChEBI" id="CHEBI:43474"/>
        <dbReference type="ChEBI" id="CHEBI:58343"/>
        <dbReference type="ChEBI" id="CHEBI:456215"/>
        <dbReference type="EC" id="3.1.3.7"/>
    </reaction>
</comment>
<evidence type="ECO:0000256" key="10">
    <source>
        <dbReference type="PIRSR" id="PIRSR600760-2"/>
    </source>
</evidence>
<dbReference type="GO" id="GO:0050427">
    <property type="term" value="P:3'-phosphoadenosine 5'-phosphosulfate metabolic process"/>
    <property type="evidence" value="ECO:0007669"/>
    <property type="project" value="TreeGrafter"/>
</dbReference>
<name>J4WP69_9GAMM</name>
<evidence type="ECO:0000256" key="8">
    <source>
        <dbReference type="ARBA" id="ARBA00023136"/>
    </source>
</evidence>
<dbReference type="InterPro" id="IPR000760">
    <property type="entry name" value="Inositol_monophosphatase-like"/>
</dbReference>
<comment type="function">
    <text evidence="9">Converts adenosine-3',5'-bisphosphate (PAP) to AMP.</text>
</comment>
<evidence type="ECO:0000313" key="11">
    <source>
        <dbReference type="EMBL" id="EJP71255.1"/>
    </source>
</evidence>
<dbReference type="GO" id="GO:0000287">
    <property type="term" value="F:magnesium ion binding"/>
    <property type="evidence" value="ECO:0007669"/>
    <property type="project" value="UniProtKB-UniRule"/>
</dbReference>
<feature type="binding site" evidence="9">
    <location>
        <begin position="96"/>
        <end position="99"/>
    </location>
    <ligand>
        <name>substrate</name>
    </ligand>
</feature>
<evidence type="ECO:0000256" key="5">
    <source>
        <dbReference type="ARBA" id="ARBA00022723"/>
    </source>
</evidence>
<feature type="binding site" evidence="9">
    <location>
        <position position="75"/>
    </location>
    <ligand>
        <name>substrate</name>
    </ligand>
</feature>
<dbReference type="PROSITE" id="PS00629">
    <property type="entry name" value="IMP_1"/>
    <property type="match status" value="1"/>
</dbReference>